<comment type="caution">
    <text evidence="4">The sequence shown here is derived from an EMBL/GenBank/DDBJ whole genome shotgun (WGS) entry which is preliminary data.</text>
</comment>
<name>A0ABU5MTT2_9BACT</name>
<dbReference type="InterPro" id="IPR036514">
    <property type="entry name" value="SGNH_hydro_sf"/>
</dbReference>
<reference evidence="4 5" key="1">
    <citation type="journal article" date="2024" name="Appl. Environ. Microbiol.">
        <title>Pontiella agarivorans sp. nov., a novel marine anaerobic bacterium capable of degrading macroalgal polysaccharides and fixing nitrogen.</title>
        <authorList>
            <person name="Liu N."/>
            <person name="Kivenson V."/>
            <person name="Peng X."/>
            <person name="Cui Z."/>
            <person name="Lankiewicz T.S."/>
            <person name="Gosselin K.M."/>
            <person name="English C.J."/>
            <person name="Blair E.M."/>
            <person name="O'Malley M.A."/>
            <person name="Valentine D.L."/>
        </authorList>
    </citation>
    <scope>NUCLEOTIDE SEQUENCE [LARGE SCALE GENOMIC DNA]</scope>
    <source>
        <strain evidence="4 5">NLcol2</strain>
    </source>
</reference>
<accession>A0ABU5MTT2</accession>
<evidence type="ECO:0000256" key="1">
    <source>
        <dbReference type="ARBA" id="ARBA00022801"/>
    </source>
</evidence>
<feature type="domain" description="Sialate O-acetylesterase" evidence="3">
    <location>
        <begin position="288"/>
        <end position="370"/>
    </location>
</feature>
<evidence type="ECO:0000313" key="4">
    <source>
        <dbReference type="EMBL" id="MDZ8117634.1"/>
    </source>
</evidence>
<dbReference type="EMBL" id="JARVCO010000002">
    <property type="protein sequence ID" value="MDZ8117634.1"/>
    <property type="molecule type" value="Genomic_DNA"/>
</dbReference>
<feature type="signal peptide" evidence="2">
    <location>
        <begin position="1"/>
        <end position="20"/>
    </location>
</feature>
<dbReference type="PANTHER" id="PTHR22901">
    <property type="entry name" value="SIALATE O-ACETYLESTERASE"/>
    <property type="match status" value="1"/>
</dbReference>
<gene>
    <name evidence="4" type="ORF">P9H32_03265</name>
</gene>
<protein>
    <submittedName>
        <fullName evidence="4">Sialate O-acetylesterase</fullName>
    </submittedName>
</protein>
<dbReference type="InterPro" id="IPR005181">
    <property type="entry name" value="SASA"/>
</dbReference>
<keyword evidence="5" id="KW-1185">Reference proteome</keyword>
<dbReference type="PANTHER" id="PTHR22901:SF0">
    <property type="entry name" value="SIALATE O-ACETYLESTERASE"/>
    <property type="match status" value="1"/>
</dbReference>
<keyword evidence="2" id="KW-0732">Signal</keyword>
<keyword evidence="1" id="KW-0378">Hydrolase</keyword>
<dbReference type="Pfam" id="PF03629">
    <property type="entry name" value="SASA"/>
    <property type="match status" value="2"/>
</dbReference>
<dbReference type="Proteomes" id="UP001290861">
    <property type="component" value="Unassembled WGS sequence"/>
</dbReference>
<feature type="domain" description="Sialate O-acetylesterase" evidence="3">
    <location>
        <begin position="106"/>
        <end position="210"/>
    </location>
</feature>
<dbReference type="Gene3D" id="3.40.50.1110">
    <property type="entry name" value="SGNH hydrolase"/>
    <property type="match status" value="1"/>
</dbReference>
<proteinExistence type="predicted"/>
<dbReference type="InterPro" id="IPR039329">
    <property type="entry name" value="SIAE"/>
</dbReference>
<organism evidence="4 5">
    <name type="scientific">Pontiella agarivorans</name>
    <dbReference type="NCBI Taxonomy" id="3038953"/>
    <lineage>
        <taxon>Bacteria</taxon>
        <taxon>Pseudomonadati</taxon>
        <taxon>Kiritimatiellota</taxon>
        <taxon>Kiritimatiellia</taxon>
        <taxon>Kiritimatiellales</taxon>
        <taxon>Pontiellaceae</taxon>
        <taxon>Pontiella</taxon>
    </lineage>
</organism>
<feature type="chain" id="PRO_5045608385" evidence="2">
    <location>
        <begin position="21"/>
        <end position="520"/>
    </location>
</feature>
<evidence type="ECO:0000256" key="2">
    <source>
        <dbReference type="SAM" id="SignalP"/>
    </source>
</evidence>
<evidence type="ECO:0000259" key="3">
    <source>
        <dbReference type="Pfam" id="PF03629"/>
    </source>
</evidence>
<evidence type="ECO:0000313" key="5">
    <source>
        <dbReference type="Proteomes" id="UP001290861"/>
    </source>
</evidence>
<dbReference type="SUPFAM" id="SSF52266">
    <property type="entry name" value="SGNH hydrolase"/>
    <property type="match status" value="1"/>
</dbReference>
<sequence>MKRFRALLILLTAAALTVQAAVKPADIFSDGLVLQRGEPVNIWGTADSSEEITVEFAGQKKTTEAGADGKWLITLDPLQGSEHPRELIFYSFGNRQSAIKNVLVGEVWLAGGQSNMATTMQTYKRKTQPDIDRAQDDLLRFCTIPQNHFPGHNKGQRPEWLKTNPETVKGFSGTAYYFAKELRKHLDVPVGIIVCATGGTPAEAWMSRKTLDSKPELKRTIDAYDRHVTREFPTDADYEEALKEYNRAKKEYTRLREAGKKVKKPREVMGPRNFKRPCGLHENMLTQTIPFTVKGVIWYQGENNASQKAGLHYRTVFSTLIEEWRSEFGKPELPFFFCQLATLGWGDDSHWPELRDAQQWVADHVPNTGIAILLDGGEKTDIHPHSKDIAGYRLGLLARNKIYGEKGLCAEGPRFKKVDFQGRKAVISFADTNLVLRPGGENTFELAGKDGVFKPASAELKNGKIILTAEDLPVPAYVRYGWRKWVTPTLYNREGLPAGPFRSDDLPMASAGGYFLDWVE</sequence>
<dbReference type="RefSeq" id="WP_322607434.1">
    <property type="nucleotide sequence ID" value="NZ_JARVCO010000002.1"/>
</dbReference>